<evidence type="ECO:0000313" key="3">
    <source>
        <dbReference type="Proteomes" id="UP001168821"/>
    </source>
</evidence>
<protein>
    <submittedName>
        <fullName evidence="2">Uncharacterized protein</fullName>
    </submittedName>
</protein>
<accession>A0AA38MFB4</accession>
<evidence type="ECO:0000256" key="1">
    <source>
        <dbReference type="SAM" id="MobiDB-lite"/>
    </source>
</evidence>
<comment type="caution">
    <text evidence="2">The sequence shown here is derived from an EMBL/GenBank/DDBJ whole genome shotgun (WGS) entry which is preliminary data.</text>
</comment>
<dbReference type="EMBL" id="JALNTZ010000004">
    <property type="protein sequence ID" value="KAJ3654006.1"/>
    <property type="molecule type" value="Genomic_DNA"/>
</dbReference>
<gene>
    <name evidence="2" type="ORF">Zmor_013221</name>
</gene>
<feature type="compositionally biased region" description="Basic and acidic residues" evidence="1">
    <location>
        <begin position="82"/>
        <end position="93"/>
    </location>
</feature>
<sequence length="107" mass="11957">MIHIRWPEGVVGQVINVFGSKARFACRHLNRNTWERFFGYNRWQDVRDSRGLSETCVLHLMVDGGCGGVSIAPPPAARCLHGDRDTVVGDHSRTPSPRQAQTNIDSD</sequence>
<dbReference type="AlphaFoldDB" id="A0AA38MFB4"/>
<feature type="region of interest" description="Disordered" evidence="1">
    <location>
        <begin position="82"/>
        <end position="107"/>
    </location>
</feature>
<organism evidence="2 3">
    <name type="scientific">Zophobas morio</name>
    <dbReference type="NCBI Taxonomy" id="2755281"/>
    <lineage>
        <taxon>Eukaryota</taxon>
        <taxon>Metazoa</taxon>
        <taxon>Ecdysozoa</taxon>
        <taxon>Arthropoda</taxon>
        <taxon>Hexapoda</taxon>
        <taxon>Insecta</taxon>
        <taxon>Pterygota</taxon>
        <taxon>Neoptera</taxon>
        <taxon>Endopterygota</taxon>
        <taxon>Coleoptera</taxon>
        <taxon>Polyphaga</taxon>
        <taxon>Cucujiformia</taxon>
        <taxon>Tenebrionidae</taxon>
        <taxon>Zophobas</taxon>
    </lineage>
</organism>
<proteinExistence type="predicted"/>
<name>A0AA38MFB4_9CUCU</name>
<dbReference type="Proteomes" id="UP001168821">
    <property type="component" value="Unassembled WGS sequence"/>
</dbReference>
<reference evidence="2" key="1">
    <citation type="journal article" date="2023" name="G3 (Bethesda)">
        <title>Whole genome assemblies of Zophobas morio and Tenebrio molitor.</title>
        <authorList>
            <person name="Kaur S."/>
            <person name="Stinson S.A."/>
            <person name="diCenzo G.C."/>
        </authorList>
    </citation>
    <scope>NUCLEOTIDE SEQUENCE</scope>
    <source>
        <strain evidence="2">QUZm001</strain>
    </source>
</reference>
<evidence type="ECO:0000313" key="2">
    <source>
        <dbReference type="EMBL" id="KAJ3654006.1"/>
    </source>
</evidence>
<keyword evidence="3" id="KW-1185">Reference proteome</keyword>
<feature type="compositionally biased region" description="Polar residues" evidence="1">
    <location>
        <begin position="94"/>
        <end position="107"/>
    </location>
</feature>